<accession>C1CVR1</accession>
<dbReference type="AlphaFoldDB" id="C1CVR1"/>
<evidence type="ECO:0000313" key="3">
    <source>
        <dbReference type="Proteomes" id="UP000002208"/>
    </source>
</evidence>
<feature type="chain" id="PRO_5002907934" evidence="1">
    <location>
        <begin position="22"/>
        <end position="292"/>
    </location>
</feature>
<gene>
    <name evidence="2" type="ordered locus">Deide_13380</name>
</gene>
<dbReference type="Proteomes" id="UP000002208">
    <property type="component" value="Chromosome"/>
</dbReference>
<keyword evidence="1" id="KW-0732">Signal</keyword>
<dbReference type="eggNOG" id="COG4454">
    <property type="taxonomic scope" value="Bacteria"/>
</dbReference>
<protein>
    <submittedName>
        <fullName evidence="2">Uncharacterized protein</fullName>
    </submittedName>
</protein>
<dbReference type="OrthoDB" id="162678at2"/>
<organism evidence="2 3">
    <name type="scientific">Deinococcus deserti (strain DSM 17065 / CIP 109153 / LMG 22923 / VCD115)</name>
    <dbReference type="NCBI Taxonomy" id="546414"/>
    <lineage>
        <taxon>Bacteria</taxon>
        <taxon>Thermotogati</taxon>
        <taxon>Deinococcota</taxon>
        <taxon>Deinococci</taxon>
        <taxon>Deinococcales</taxon>
        <taxon>Deinococcaceae</taxon>
        <taxon>Deinococcus</taxon>
    </lineage>
</organism>
<evidence type="ECO:0000313" key="2">
    <source>
        <dbReference type="EMBL" id="ACO46278.1"/>
    </source>
</evidence>
<dbReference type="HOGENOM" id="CLU_1123946_0_0_0"/>
<reference evidence="2 3" key="1">
    <citation type="journal article" date="2009" name="PLoS Genet.">
        <title>Alliance of proteomics and genomics to unravel the specificities of Sahara bacterium Deinococcus deserti.</title>
        <authorList>
            <person name="de Groot A."/>
            <person name="Dulermo R."/>
            <person name="Ortet P."/>
            <person name="Blanchard L."/>
            <person name="Guerin P."/>
            <person name="Fernandez B."/>
            <person name="Vacherie B."/>
            <person name="Dossat C."/>
            <person name="Jolivet E."/>
            <person name="Siguier P."/>
            <person name="Chandler M."/>
            <person name="Barakat M."/>
            <person name="Dedieu A."/>
            <person name="Barbe V."/>
            <person name="Heulin T."/>
            <person name="Sommer S."/>
            <person name="Achouak W."/>
            <person name="Armengaud J."/>
        </authorList>
    </citation>
    <scope>NUCLEOTIDE SEQUENCE [LARGE SCALE GENOMIC DNA]</scope>
    <source>
        <strain evidence="3">DSM 17065 / CIP 109153 / LMG 22923 / VCD115</strain>
    </source>
</reference>
<dbReference type="PaxDb" id="546414-Deide_13380"/>
<dbReference type="RefSeq" id="WP_012693401.1">
    <property type="nucleotide sequence ID" value="NC_012526.1"/>
</dbReference>
<name>C1CVR1_DEIDV</name>
<evidence type="ECO:0000256" key="1">
    <source>
        <dbReference type="SAM" id="SignalP"/>
    </source>
</evidence>
<dbReference type="KEGG" id="ddr:Deide_13380"/>
<dbReference type="EMBL" id="CP001114">
    <property type="protein sequence ID" value="ACO46278.1"/>
    <property type="molecule type" value="Genomic_DNA"/>
</dbReference>
<keyword evidence="3" id="KW-1185">Reference proteome</keyword>
<feature type="signal peptide" evidence="1">
    <location>
        <begin position="1"/>
        <end position="21"/>
    </location>
</feature>
<sequence>MSQVRLVLLALTLGSLTHATAQRPPSVEITATQQGYTAPAQLPSGFVQLNFRNTGSAPAEMQLFKLKSGVSADALKRAISAFAMGMQTHQGDSAALEAALINASELYGGPPMLGPKATFSLTVNLEPGTYAISNVSTNNDEKNPQALANTGFFKTFTVVRGNNMATAPKAAYMVQLADFALALPPMQVAAGTHMWEIVNHGRQPHFMMIAPLKAGKTADDVMKFMAAGEQAQGEPPVNFELATGIGVLSPGKANYANLTLKPGTYFTACFVTDPATHKPHALLGMTRFITVR</sequence>
<proteinExistence type="predicted"/>